<dbReference type="SUPFAM" id="SSF48452">
    <property type="entry name" value="TPR-like"/>
    <property type="match status" value="1"/>
</dbReference>
<dbReference type="SUPFAM" id="SSF50249">
    <property type="entry name" value="Nucleic acid-binding proteins"/>
    <property type="match status" value="1"/>
</dbReference>
<keyword evidence="4" id="KW-1185">Reference proteome</keyword>
<feature type="repeat" description="TPR" evidence="1">
    <location>
        <begin position="247"/>
        <end position="280"/>
    </location>
</feature>
<dbReference type="Pfam" id="PF13414">
    <property type="entry name" value="TPR_11"/>
    <property type="match status" value="1"/>
</dbReference>
<feature type="domain" description="S1 motif" evidence="2">
    <location>
        <begin position="118"/>
        <end position="200"/>
    </location>
</feature>
<sequence>MDRDLLRQCVTYHGESLFNKLKCEQTENPDFQALVSDLCKASYESRGDNKDSTLVEQFIARKADILFCPSWKTTAVKEEEHDEEEAAEPYAVMPPLELFMEVSYDERRAMLYRDLERGDIVVGRINNIREYGFFLTLLSTAGGLKRDIEDLDLSALCHIREIPSTGSHDDPLSYYQIGDFIRAGVKDIDRYQEKITVSLHQASVSRSLEHIKLGVIAREELPVHYSKLFQEDDFASAIRKKQSTSWALKCVRAGVDHFKHGRHVEAMNEYNKALEIDTNNVEALVARGALYANKGSIMKAISDFELALESSPDHRNAKKYLCQTLVERGKQLEEQEKLVTAEGLYRRALSLDDTNPEAQDALHKITDTIQVS</sequence>
<dbReference type="PANTHER" id="PTHR23184:SF9">
    <property type="entry name" value="TETRATRICOPEPTIDE REPEAT PROTEIN 14"/>
    <property type="match status" value="1"/>
</dbReference>
<dbReference type="InterPro" id="IPR003029">
    <property type="entry name" value="S1_domain"/>
</dbReference>
<keyword evidence="1" id="KW-0802">TPR repeat</keyword>
<proteinExistence type="predicted"/>
<evidence type="ECO:0000313" key="3">
    <source>
        <dbReference type="Ensembl" id="ENSSORP00005057225.1"/>
    </source>
</evidence>
<evidence type="ECO:0000256" key="1">
    <source>
        <dbReference type="PROSITE-ProRule" id="PRU00339"/>
    </source>
</evidence>
<dbReference type="SMART" id="SM00028">
    <property type="entry name" value="TPR"/>
    <property type="match status" value="3"/>
</dbReference>
<reference evidence="3" key="2">
    <citation type="submission" date="2025-08" db="UniProtKB">
        <authorList>
            <consortium name="Ensembl"/>
        </authorList>
    </citation>
    <scope>IDENTIFICATION</scope>
</reference>
<dbReference type="PROSITE" id="PS50126">
    <property type="entry name" value="S1"/>
    <property type="match status" value="1"/>
</dbReference>
<dbReference type="Gene3D" id="2.40.50.140">
    <property type="entry name" value="Nucleic acid-binding proteins"/>
    <property type="match status" value="1"/>
</dbReference>
<dbReference type="InterPro" id="IPR011990">
    <property type="entry name" value="TPR-like_helical_dom_sf"/>
</dbReference>
<dbReference type="GO" id="GO:0003676">
    <property type="term" value="F:nucleic acid binding"/>
    <property type="evidence" value="ECO:0007669"/>
    <property type="project" value="InterPro"/>
</dbReference>
<dbReference type="PROSITE" id="PS50005">
    <property type="entry name" value="TPR"/>
    <property type="match status" value="2"/>
</dbReference>
<dbReference type="AlphaFoldDB" id="A0A673CSB5"/>
<dbReference type="Gene3D" id="1.25.40.10">
    <property type="entry name" value="Tetratricopeptide repeat domain"/>
    <property type="match status" value="1"/>
</dbReference>
<gene>
    <name evidence="3" type="primary">ttc14</name>
</gene>
<evidence type="ECO:0000259" key="2">
    <source>
        <dbReference type="PROSITE" id="PS50126"/>
    </source>
</evidence>
<reference evidence="3" key="1">
    <citation type="submission" date="2019-06" db="EMBL/GenBank/DDBJ databases">
        <authorList>
            <consortium name="Wellcome Sanger Institute Data Sharing"/>
        </authorList>
    </citation>
    <scope>NUCLEOTIDE SEQUENCE [LARGE SCALE GENOMIC DNA]</scope>
</reference>
<protein>
    <recommendedName>
        <fullName evidence="2">S1 motif domain-containing protein</fullName>
    </recommendedName>
</protein>
<dbReference type="Proteomes" id="UP000472271">
    <property type="component" value="Chromosome 4"/>
</dbReference>
<reference evidence="3" key="3">
    <citation type="submission" date="2025-09" db="UniProtKB">
        <authorList>
            <consortium name="Ensembl"/>
        </authorList>
    </citation>
    <scope>IDENTIFICATION</scope>
</reference>
<evidence type="ECO:0000313" key="4">
    <source>
        <dbReference type="Proteomes" id="UP000472271"/>
    </source>
</evidence>
<organism evidence="3 4">
    <name type="scientific">Sphaeramia orbicularis</name>
    <name type="common">orbiculate cardinalfish</name>
    <dbReference type="NCBI Taxonomy" id="375764"/>
    <lineage>
        <taxon>Eukaryota</taxon>
        <taxon>Metazoa</taxon>
        <taxon>Chordata</taxon>
        <taxon>Craniata</taxon>
        <taxon>Vertebrata</taxon>
        <taxon>Euteleostomi</taxon>
        <taxon>Actinopterygii</taxon>
        <taxon>Neopterygii</taxon>
        <taxon>Teleostei</taxon>
        <taxon>Neoteleostei</taxon>
        <taxon>Acanthomorphata</taxon>
        <taxon>Gobiaria</taxon>
        <taxon>Kurtiformes</taxon>
        <taxon>Apogonoidei</taxon>
        <taxon>Apogonidae</taxon>
        <taxon>Apogoninae</taxon>
        <taxon>Sphaeramia</taxon>
    </lineage>
</organism>
<dbReference type="InterPro" id="IPR019734">
    <property type="entry name" value="TPR_rpt"/>
</dbReference>
<feature type="repeat" description="TPR" evidence="1">
    <location>
        <begin position="281"/>
        <end position="314"/>
    </location>
</feature>
<dbReference type="InterPro" id="IPR012340">
    <property type="entry name" value="NA-bd_OB-fold"/>
</dbReference>
<name>A0A673CSB5_9TELE</name>
<accession>A0A673CSB5</accession>
<dbReference type="SMART" id="SM00316">
    <property type="entry name" value="S1"/>
    <property type="match status" value="1"/>
</dbReference>
<dbReference type="InterPro" id="IPR039190">
    <property type="entry name" value="TTC14"/>
</dbReference>
<dbReference type="Ensembl" id="ENSSORT00005058528.1">
    <property type="protein sequence ID" value="ENSSORP00005057225.1"/>
    <property type="gene ID" value="ENSSORG00005025344.1"/>
</dbReference>
<dbReference type="PANTHER" id="PTHR23184">
    <property type="entry name" value="TETRATRICOPEPTIDE REPEAT PROTEIN 14"/>
    <property type="match status" value="1"/>
</dbReference>